<evidence type="ECO:0000256" key="3">
    <source>
        <dbReference type="ARBA" id="ARBA00022691"/>
    </source>
</evidence>
<organism evidence="8 9">
    <name type="scientific">Paucidesulfovibrio gracilis DSM 16080</name>
    <dbReference type="NCBI Taxonomy" id="1121449"/>
    <lineage>
        <taxon>Bacteria</taxon>
        <taxon>Pseudomonadati</taxon>
        <taxon>Thermodesulfobacteriota</taxon>
        <taxon>Desulfovibrionia</taxon>
        <taxon>Desulfovibrionales</taxon>
        <taxon>Desulfovibrionaceae</taxon>
        <taxon>Paucidesulfovibrio</taxon>
    </lineage>
</organism>
<name>A0A1T4XJ31_9BACT</name>
<dbReference type="InterPro" id="IPR023404">
    <property type="entry name" value="rSAM_horseshoe"/>
</dbReference>
<evidence type="ECO:0000313" key="8">
    <source>
        <dbReference type="EMBL" id="SKA89527.1"/>
    </source>
</evidence>
<dbReference type="SFLD" id="SFLDG01086">
    <property type="entry name" value="elongater_protein-like"/>
    <property type="match status" value="1"/>
</dbReference>
<keyword evidence="4" id="KW-0479">Metal-binding</keyword>
<evidence type="ECO:0000256" key="6">
    <source>
        <dbReference type="ARBA" id="ARBA00023014"/>
    </source>
</evidence>
<dbReference type="InterPro" id="IPR006638">
    <property type="entry name" value="Elp3/MiaA/NifB-like_rSAM"/>
</dbReference>
<dbReference type="SFLD" id="SFLDG01091">
    <property type="entry name" value="uncharacterized_CHP01210-like"/>
    <property type="match status" value="1"/>
</dbReference>
<keyword evidence="2" id="KW-0004">4Fe-4S</keyword>
<dbReference type="InterPro" id="IPR058240">
    <property type="entry name" value="rSAM_sf"/>
</dbReference>
<dbReference type="GO" id="GO:0003824">
    <property type="term" value="F:catalytic activity"/>
    <property type="evidence" value="ECO:0007669"/>
    <property type="project" value="InterPro"/>
</dbReference>
<evidence type="ECO:0000256" key="4">
    <source>
        <dbReference type="ARBA" id="ARBA00022723"/>
    </source>
</evidence>
<dbReference type="InterPro" id="IPR007197">
    <property type="entry name" value="rSAM"/>
</dbReference>
<dbReference type="InterPro" id="IPR005911">
    <property type="entry name" value="YhcC-like"/>
</dbReference>
<comment type="cofactor">
    <cofactor evidence="1">
        <name>[4Fe-4S] cluster</name>
        <dbReference type="ChEBI" id="CHEBI:49883"/>
    </cofactor>
</comment>
<dbReference type="PANTHER" id="PTHR11135">
    <property type="entry name" value="HISTONE ACETYLTRANSFERASE-RELATED"/>
    <property type="match status" value="1"/>
</dbReference>
<dbReference type="PANTHER" id="PTHR11135:SF1">
    <property type="entry name" value="PROTEIN YHCC"/>
    <property type="match status" value="1"/>
</dbReference>
<dbReference type="Pfam" id="PF04055">
    <property type="entry name" value="Radical_SAM"/>
    <property type="match status" value="1"/>
</dbReference>
<dbReference type="Proteomes" id="UP000190027">
    <property type="component" value="Unassembled WGS sequence"/>
</dbReference>
<dbReference type="GO" id="GO:0046872">
    <property type="term" value="F:metal ion binding"/>
    <property type="evidence" value="ECO:0007669"/>
    <property type="project" value="UniProtKB-KW"/>
</dbReference>
<feature type="domain" description="Radical SAM core" evidence="7">
    <location>
        <begin position="17"/>
        <end position="256"/>
    </location>
</feature>
<dbReference type="PROSITE" id="PS51918">
    <property type="entry name" value="RADICAL_SAM"/>
    <property type="match status" value="1"/>
</dbReference>
<gene>
    <name evidence="8" type="ORF">SAMN02745704_02150</name>
</gene>
<dbReference type="GO" id="GO:0051539">
    <property type="term" value="F:4 iron, 4 sulfur cluster binding"/>
    <property type="evidence" value="ECO:0007669"/>
    <property type="project" value="UniProtKB-KW"/>
</dbReference>
<keyword evidence="5" id="KW-0408">Iron</keyword>
<keyword evidence="6" id="KW-0411">Iron-sulfur</keyword>
<proteinExistence type="predicted"/>
<dbReference type="STRING" id="1121449.SAMN02745704_02150"/>
<sequence length="302" mass="33182">MNQHTPYLALSAYLRARFGERVQKIPLDAGFFCPNRDGTLSRTGCTFCNARGSGSGLLAQGMDLADQWEHWRARLGKRYKARLFLAYLQSFSNTYGPLEKLQNSLDQIRDLPGRVGLCIGTRPDCLDAAKLDLLAQVEGETWLDLGLQSSNDHTLQRINRGHDAACFAAAAEAAAQRGLKVCAHLIGGLPGEGPEDFLRSVRFLDALPVAGVKFHNLYVCRNTPLERELAGGGLELWDKRTYVQSVCRALGLLRPDIVIHRLNGDPAPGELVAPAWAADKQTLRNEIHDELERLGLRQGGGA</sequence>
<dbReference type="AlphaFoldDB" id="A0A1T4XJ31"/>
<keyword evidence="9" id="KW-1185">Reference proteome</keyword>
<evidence type="ECO:0000256" key="2">
    <source>
        <dbReference type="ARBA" id="ARBA00022485"/>
    </source>
</evidence>
<keyword evidence="3" id="KW-0949">S-adenosyl-L-methionine</keyword>
<dbReference type="Pfam" id="PF16199">
    <property type="entry name" value="Radical_SAM_C"/>
    <property type="match status" value="1"/>
</dbReference>
<accession>A0A1T4XJ31</accession>
<dbReference type="NCBIfam" id="TIGR01212">
    <property type="entry name" value="TIGR01212 family radical SAM protein"/>
    <property type="match status" value="1"/>
</dbReference>
<evidence type="ECO:0000256" key="5">
    <source>
        <dbReference type="ARBA" id="ARBA00023004"/>
    </source>
</evidence>
<reference evidence="8 9" key="1">
    <citation type="submission" date="2017-02" db="EMBL/GenBank/DDBJ databases">
        <authorList>
            <person name="Peterson S.W."/>
        </authorList>
    </citation>
    <scope>NUCLEOTIDE SEQUENCE [LARGE SCALE GENOMIC DNA]</scope>
    <source>
        <strain evidence="8 9">DSM 16080</strain>
    </source>
</reference>
<protein>
    <recommendedName>
        <fullName evidence="7">Radical SAM core domain-containing protein</fullName>
    </recommendedName>
</protein>
<evidence type="ECO:0000256" key="1">
    <source>
        <dbReference type="ARBA" id="ARBA00001966"/>
    </source>
</evidence>
<dbReference type="EMBL" id="FUYC01000011">
    <property type="protein sequence ID" value="SKA89527.1"/>
    <property type="molecule type" value="Genomic_DNA"/>
</dbReference>
<dbReference type="OrthoDB" id="9801689at2"/>
<dbReference type="Gene3D" id="3.80.30.20">
    <property type="entry name" value="tm_1862 like domain"/>
    <property type="match status" value="1"/>
</dbReference>
<dbReference type="SFLD" id="SFLDS00029">
    <property type="entry name" value="Radical_SAM"/>
    <property type="match status" value="1"/>
</dbReference>
<dbReference type="InterPro" id="IPR032432">
    <property type="entry name" value="Radical_SAM_C"/>
</dbReference>
<dbReference type="SUPFAM" id="SSF102114">
    <property type="entry name" value="Radical SAM enzymes"/>
    <property type="match status" value="1"/>
</dbReference>
<evidence type="ECO:0000259" key="7">
    <source>
        <dbReference type="PROSITE" id="PS51918"/>
    </source>
</evidence>
<dbReference type="InterPro" id="IPR039661">
    <property type="entry name" value="ELP3"/>
</dbReference>
<dbReference type="RefSeq" id="WP_078717703.1">
    <property type="nucleotide sequence ID" value="NZ_FUYC01000011.1"/>
</dbReference>
<dbReference type="SMART" id="SM00729">
    <property type="entry name" value="Elp3"/>
    <property type="match status" value="1"/>
</dbReference>
<evidence type="ECO:0000313" key="9">
    <source>
        <dbReference type="Proteomes" id="UP000190027"/>
    </source>
</evidence>